<reference evidence="3" key="1">
    <citation type="submission" date="2020-12" db="EMBL/GenBank/DDBJ databases">
        <title>Metabolic potential, ecology and presence of endohyphal bacteria is reflected in genomic diversity of Mucoromycotina.</title>
        <authorList>
            <person name="Muszewska A."/>
            <person name="Okrasinska A."/>
            <person name="Steczkiewicz K."/>
            <person name="Drgas O."/>
            <person name="Orlowska M."/>
            <person name="Perlinska-Lenart U."/>
            <person name="Aleksandrzak-Piekarczyk T."/>
            <person name="Szatraj K."/>
            <person name="Zielenkiewicz U."/>
            <person name="Pilsyk S."/>
            <person name="Malc E."/>
            <person name="Mieczkowski P."/>
            <person name="Kruszewska J.S."/>
            <person name="Biernat P."/>
            <person name="Pawlowska J."/>
        </authorList>
    </citation>
    <scope>NUCLEOTIDE SEQUENCE</scope>
    <source>
        <strain evidence="3">WA0000051536</strain>
    </source>
</reference>
<feature type="signal peptide" evidence="2">
    <location>
        <begin position="1"/>
        <end position="18"/>
    </location>
</feature>
<keyword evidence="2" id="KW-0732">Signal</keyword>
<evidence type="ECO:0000256" key="2">
    <source>
        <dbReference type="SAM" id="SignalP"/>
    </source>
</evidence>
<dbReference type="InterPro" id="IPR021851">
    <property type="entry name" value="DUF3455"/>
</dbReference>
<evidence type="ECO:0000313" key="4">
    <source>
        <dbReference type="Proteomes" id="UP000612746"/>
    </source>
</evidence>
<dbReference type="AlphaFoldDB" id="A0A8H7PKX7"/>
<proteinExistence type="predicted"/>
<accession>A0A8H7PKX7</accession>
<dbReference type="EMBL" id="JAEPRA010000014">
    <property type="protein sequence ID" value="KAG2175811.1"/>
    <property type="molecule type" value="Genomic_DNA"/>
</dbReference>
<feature type="compositionally biased region" description="Low complexity" evidence="1">
    <location>
        <begin position="223"/>
        <end position="240"/>
    </location>
</feature>
<evidence type="ECO:0000313" key="3">
    <source>
        <dbReference type="EMBL" id="KAG2175811.1"/>
    </source>
</evidence>
<comment type="caution">
    <text evidence="3">The sequence shown here is derived from an EMBL/GenBank/DDBJ whole genome shotgun (WGS) entry which is preliminary data.</text>
</comment>
<gene>
    <name evidence="3" type="ORF">INT44_000289</name>
</gene>
<dbReference type="Proteomes" id="UP000612746">
    <property type="component" value="Unassembled WGS sequence"/>
</dbReference>
<evidence type="ECO:0000256" key="1">
    <source>
        <dbReference type="SAM" id="MobiDB-lite"/>
    </source>
</evidence>
<sequence>MLFKSIASLSAIASLVAADNLFPPGHAVNRNSLAGLNIDPPATANLVGTYYAKGIRYHECVPTHPVHLKWYNVQTTATLYDQANVDTAIEVATMSFAPMNLTRTEVNSESRYPVFYNLKDGSFAVLGNPKNTTRNMGHHDESYIDDHITPVVHTSDSGAWKDVQWIVRANSSQSAPPPEDLCTEAGALLLRPYEAMYLFFTDSEPHPYPSLEAGQKEAGQKPAAAQNEAAADEAAGAAEVDANEVDA</sequence>
<keyword evidence="4" id="KW-1185">Reference proteome</keyword>
<organism evidence="3 4">
    <name type="scientific">Umbelopsis vinacea</name>
    <dbReference type="NCBI Taxonomy" id="44442"/>
    <lineage>
        <taxon>Eukaryota</taxon>
        <taxon>Fungi</taxon>
        <taxon>Fungi incertae sedis</taxon>
        <taxon>Mucoromycota</taxon>
        <taxon>Mucoromycotina</taxon>
        <taxon>Umbelopsidomycetes</taxon>
        <taxon>Umbelopsidales</taxon>
        <taxon>Umbelopsidaceae</taxon>
        <taxon>Umbelopsis</taxon>
    </lineage>
</organism>
<feature type="chain" id="PRO_5034426328" evidence="2">
    <location>
        <begin position="19"/>
        <end position="247"/>
    </location>
</feature>
<protein>
    <submittedName>
        <fullName evidence="3">Uncharacterized protein</fullName>
    </submittedName>
</protein>
<dbReference type="Pfam" id="PF11937">
    <property type="entry name" value="DUF3455"/>
    <property type="match status" value="1"/>
</dbReference>
<name>A0A8H7PKX7_9FUNG</name>
<dbReference type="OrthoDB" id="1859733at2759"/>
<feature type="region of interest" description="Disordered" evidence="1">
    <location>
        <begin position="208"/>
        <end position="247"/>
    </location>
</feature>